<keyword evidence="2" id="KW-0732">Signal</keyword>
<dbReference type="EMBL" id="DS566012">
    <property type="status" value="NOT_ANNOTATED_CDS"/>
    <property type="molecule type" value="Genomic_DNA"/>
</dbReference>
<dbReference type="HOGENOM" id="CLU_015488_1_1_1"/>
<evidence type="ECO:0000256" key="1">
    <source>
        <dbReference type="SAM" id="MobiDB-lite"/>
    </source>
</evidence>
<dbReference type="Gene3D" id="3.20.20.40">
    <property type="entry name" value="1, 4-beta cellobiohydrolase"/>
    <property type="match status" value="1"/>
</dbReference>
<dbReference type="Pfam" id="PF01341">
    <property type="entry name" value="Glyco_hydro_6"/>
    <property type="match status" value="1"/>
</dbReference>
<organism evidence="3 4">
    <name type="scientific">Phytophthora ramorum</name>
    <name type="common">Sudden oak death agent</name>
    <dbReference type="NCBI Taxonomy" id="164328"/>
    <lineage>
        <taxon>Eukaryota</taxon>
        <taxon>Sar</taxon>
        <taxon>Stramenopiles</taxon>
        <taxon>Oomycota</taxon>
        <taxon>Peronosporomycetes</taxon>
        <taxon>Peronosporales</taxon>
        <taxon>Peronosporaceae</taxon>
        <taxon>Phytophthora</taxon>
    </lineage>
</organism>
<sequence length="464" mass="48362">MVKILRSGFAALALSLSLANVARAEELCSISPLSYATAKTDYPDLAFAISAVEEYSIAAWYTDRLSTTDRAKMLDGLTTQCSEASRMTIVVYGIPSKDCNAGYSSGGSVSNTADYKEFLSDLTTAVGDRKVLYVVEPDAVGLLAEEGGCGSSAGYLDNLKVAVEALSANANAELYVDVGYWTLESDSQRSKVVTIMKDLATSGTLKGITINTSNYRTTDQVTKLCTNFQTTMGKSDMNCIVDTSRNNIEPTTTDWCNVLEAGIGHPPTSETNITNLDYFMWIKPPGESDGTCSGGPAAGAFFEKGFQDLWDQGYFVKSAGMNTIAEGGTDTTSSQTTSSQTTDSSASQAVDTTSSQTTSSQTTDASASETADSSASQTTSSQTTEASASEAAGGSASSSQPTGESSGSTETEVDTTSSQSDATAPATPTATTPVSTTATPTATTEAPSQTTSNCKVRRRLGKLL</sequence>
<feature type="chain" id="PRO_5025574723" description="Glycoside hydrolase family 6 protein" evidence="2">
    <location>
        <begin position="25"/>
        <end position="464"/>
    </location>
</feature>
<dbReference type="GO" id="GO:0004553">
    <property type="term" value="F:hydrolase activity, hydrolyzing O-glycosyl compounds"/>
    <property type="evidence" value="ECO:0007669"/>
    <property type="project" value="InterPro"/>
</dbReference>
<protein>
    <recommendedName>
        <fullName evidence="5">Glycoside hydrolase family 6 protein</fullName>
    </recommendedName>
</protein>
<proteinExistence type="predicted"/>
<accession>H3GIR4</accession>
<feature type="compositionally biased region" description="Basic residues" evidence="1">
    <location>
        <begin position="455"/>
        <end position="464"/>
    </location>
</feature>
<evidence type="ECO:0000313" key="3">
    <source>
        <dbReference type="EnsemblProtists" id="Phyra75969"/>
    </source>
</evidence>
<dbReference type="VEuPathDB" id="FungiDB:KRP23_9327"/>
<feature type="signal peptide" evidence="2">
    <location>
        <begin position="1"/>
        <end position="24"/>
    </location>
</feature>
<dbReference type="PANTHER" id="PTHR34876">
    <property type="match status" value="1"/>
</dbReference>
<dbReference type="VEuPathDB" id="FungiDB:KRP22_1861"/>
<dbReference type="InParanoid" id="H3GIR4"/>
<dbReference type="FunFam" id="3.20.20.40:FF:000003">
    <property type="entry name" value="Glucanase"/>
    <property type="match status" value="1"/>
</dbReference>
<reference evidence="4" key="1">
    <citation type="journal article" date="2006" name="Science">
        <title>Phytophthora genome sequences uncover evolutionary origins and mechanisms of pathogenesis.</title>
        <authorList>
            <person name="Tyler B.M."/>
            <person name="Tripathy S."/>
            <person name="Zhang X."/>
            <person name="Dehal P."/>
            <person name="Jiang R.H."/>
            <person name="Aerts A."/>
            <person name="Arredondo F.D."/>
            <person name="Baxter L."/>
            <person name="Bensasson D."/>
            <person name="Beynon J.L."/>
            <person name="Chapman J."/>
            <person name="Damasceno C.M."/>
            <person name="Dorrance A.E."/>
            <person name="Dou D."/>
            <person name="Dickerman A.W."/>
            <person name="Dubchak I.L."/>
            <person name="Garbelotto M."/>
            <person name="Gijzen M."/>
            <person name="Gordon S.G."/>
            <person name="Govers F."/>
            <person name="Grunwald N.J."/>
            <person name="Huang W."/>
            <person name="Ivors K.L."/>
            <person name="Jones R.W."/>
            <person name="Kamoun S."/>
            <person name="Krampis K."/>
            <person name="Lamour K.H."/>
            <person name="Lee M.K."/>
            <person name="McDonald W.H."/>
            <person name="Medina M."/>
            <person name="Meijer H.J."/>
            <person name="Nordberg E.K."/>
            <person name="Maclean D.J."/>
            <person name="Ospina-Giraldo M.D."/>
            <person name="Morris P.F."/>
            <person name="Phuntumart V."/>
            <person name="Putnam N.H."/>
            <person name="Rash S."/>
            <person name="Rose J.K."/>
            <person name="Sakihama Y."/>
            <person name="Salamov A.A."/>
            <person name="Savidor A."/>
            <person name="Scheuring C.F."/>
            <person name="Smith B.M."/>
            <person name="Sobral B.W."/>
            <person name="Terry A."/>
            <person name="Torto-Alalibo T.A."/>
            <person name="Win J."/>
            <person name="Xu Z."/>
            <person name="Zhang H."/>
            <person name="Grigoriev I.V."/>
            <person name="Rokhsar D.S."/>
            <person name="Boore J.L."/>
        </authorList>
    </citation>
    <scope>NUCLEOTIDE SEQUENCE [LARGE SCALE GENOMIC DNA]</scope>
    <source>
        <strain evidence="4">Pr102</strain>
    </source>
</reference>
<evidence type="ECO:0008006" key="5">
    <source>
        <dbReference type="Google" id="ProtNLM"/>
    </source>
</evidence>
<reference evidence="3" key="2">
    <citation type="submission" date="2015-06" db="UniProtKB">
        <authorList>
            <consortium name="EnsemblProtists"/>
        </authorList>
    </citation>
    <scope>IDENTIFICATION</scope>
    <source>
        <strain evidence="3">Pr102</strain>
    </source>
</reference>
<dbReference type="EnsemblProtists" id="Phyra75969">
    <property type="protein sequence ID" value="Phyra75969"/>
    <property type="gene ID" value="Phyra75969"/>
</dbReference>
<dbReference type="eggNOG" id="ENOG502QWHE">
    <property type="taxonomic scope" value="Eukaryota"/>
</dbReference>
<dbReference type="Proteomes" id="UP000005238">
    <property type="component" value="Unassembled WGS sequence"/>
</dbReference>
<feature type="region of interest" description="Disordered" evidence="1">
    <location>
        <begin position="326"/>
        <end position="464"/>
    </location>
</feature>
<dbReference type="AlphaFoldDB" id="H3GIR4"/>
<evidence type="ECO:0000256" key="2">
    <source>
        <dbReference type="SAM" id="SignalP"/>
    </source>
</evidence>
<dbReference type="GO" id="GO:0030245">
    <property type="term" value="P:cellulose catabolic process"/>
    <property type="evidence" value="ECO:0007669"/>
    <property type="project" value="InterPro"/>
</dbReference>
<dbReference type="PANTHER" id="PTHR34876:SF4">
    <property type="entry name" value="1,4-BETA-D-GLUCAN CELLOBIOHYDROLASE C-RELATED"/>
    <property type="match status" value="1"/>
</dbReference>
<name>H3GIR4_PHYRM</name>
<dbReference type="STRING" id="164328.H3GIR4"/>
<dbReference type="InterPro" id="IPR016288">
    <property type="entry name" value="Beta_cellobiohydrolase"/>
</dbReference>
<dbReference type="SUPFAM" id="SSF51989">
    <property type="entry name" value="Glycosyl hydrolases family 6, cellulases"/>
    <property type="match status" value="1"/>
</dbReference>
<evidence type="ECO:0000313" key="4">
    <source>
        <dbReference type="Proteomes" id="UP000005238"/>
    </source>
</evidence>
<dbReference type="InterPro" id="IPR036434">
    <property type="entry name" value="Beta_cellobiohydrolase_sf"/>
</dbReference>
<keyword evidence="4" id="KW-1185">Reference proteome</keyword>
<feature type="compositionally biased region" description="Low complexity" evidence="1">
    <location>
        <begin position="329"/>
        <end position="452"/>
    </location>
</feature>
<dbReference type="PRINTS" id="PR00733">
    <property type="entry name" value="GLHYDRLASE6"/>
</dbReference>
<dbReference type="OMA" id="EYSIAAW"/>